<dbReference type="Proteomes" id="UP001054945">
    <property type="component" value="Unassembled WGS sequence"/>
</dbReference>
<reference evidence="1 2" key="1">
    <citation type="submission" date="2021-06" db="EMBL/GenBank/DDBJ databases">
        <title>Caerostris extrusa draft genome.</title>
        <authorList>
            <person name="Kono N."/>
            <person name="Arakawa K."/>
        </authorList>
    </citation>
    <scope>NUCLEOTIDE SEQUENCE [LARGE SCALE GENOMIC DNA]</scope>
</reference>
<dbReference type="EMBL" id="BPLR01001492">
    <property type="protein sequence ID" value="GIZ02684.1"/>
    <property type="molecule type" value="Genomic_DNA"/>
</dbReference>
<evidence type="ECO:0000313" key="2">
    <source>
        <dbReference type="Proteomes" id="UP001054945"/>
    </source>
</evidence>
<accession>A0AAV4Y839</accession>
<protein>
    <submittedName>
        <fullName evidence="1">Uncharacterized protein</fullName>
    </submittedName>
</protein>
<proteinExistence type="predicted"/>
<comment type="caution">
    <text evidence="1">The sequence shown here is derived from an EMBL/GenBank/DDBJ whole genome shotgun (WGS) entry which is preliminary data.</text>
</comment>
<organism evidence="1 2">
    <name type="scientific">Caerostris extrusa</name>
    <name type="common">Bark spider</name>
    <name type="synonym">Caerostris bankana</name>
    <dbReference type="NCBI Taxonomy" id="172846"/>
    <lineage>
        <taxon>Eukaryota</taxon>
        <taxon>Metazoa</taxon>
        <taxon>Ecdysozoa</taxon>
        <taxon>Arthropoda</taxon>
        <taxon>Chelicerata</taxon>
        <taxon>Arachnida</taxon>
        <taxon>Araneae</taxon>
        <taxon>Araneomorphae</taxon>
        <taxon>Entelegynae</taxon>
        <taxon>Araneoidea</taxon>
        <taxon>Araneidae</taxon>
        <taxon>Caerostris</taxon>
    </lineage>
</organism>
<dbReference type="AlphaFoldDB" id="A0AAV4Y839"/>
<keyword evidence="2" id="KW-1185">Reference proteome</keyword>
<gene>
    <name evidence="1" type="ORF">CEXT_313331</name>
</gene>
<sequence>MVSLDESKYGVGGLIEPELVLSVSVSGLARASGRSFLGWSVAWKGPRLASGSFSVQCGSLYRDLTKKYVLPGQPSSGEFLSQRQLSVLRTTPPHTAAQVHSVRKVSFSETRSTRKIRPNTISIELRPYFLELARASGRSLSGVVSGLEGPSLASLGSFLFGCSLYRCPEEHNNVLPGQPEVIRRVSFSTPASGTSKRLLLTPLPKCTPFGKSFVFSDEINQKRPNTSPLN</sequence>
<name>A0AAV4Y839_CAEEX</name>
<evidence type="ECO:0000313" key="1">
    <source>
        <dbReference type="EMBL" id="GIZ02684.1"/>
    </source>
</evidence>